<protein>
    <submittedName>
        <fullName evidence="3">Uncharacterized protein</fullName>
    </submittedName>
</protein>
<evidence type="ECO:0000256" key="1">
    <source>
        <dbReference type="SAM" id="Coils"/>
    </source>
</evidence>
<organism evidence="3 4">
    <name type="scientific">Durusdinium trenchii</name>
    <dbReference type="NCBI Taxonomy" id="1381693"/>
    <lineage>
        <taxon>Eukaryota</taxon>
        <taxon>Sar</taxon>
        <taxon>Alveolata</taxon>
        <taxon>Dinophyceae</taxon>
        <taxon>Suessiales</taxon>
        <taxon>Symbiodiniaceae</taxon>
        <taxon>Durusdinium</taxon>
    </lineage>
</organism>
<proteinExistence type="predicted"/>
<feature type="compositionally biased region" description="Basic and acidic residues" evidence="2">
    <location>
        <begin position="47"/>
        <end position="61"/>
    </location>
</feature>
<feature type="compositionally biased region" description="Basic and acidic residues" evidence="2">
    <location>
        <begin position="174"/>
        <end position="186"/>
    </location>
</feature>
<comment type="caution">
    <text evidence="3">The sequence shown here is derived from an EMBL/GenBank/DDBJ whole genome shotgun (WGS) entry which is preliminary data.</text>
</comment>
<evidence type="ECO:0000313" key="4">
    <source>
        <dbReference type="Proteomes" id="UP001642464"/>
    </source>
</evidence>
<name>A0ABP0SK55_9DINO</name>
<dbReference type="Proteomes" id="UP001642464">
    <property type="component" value="Unassembled WGS sequence"/>
</dbReference>
<feature type="region of interest" description="Disordered" evidence="2">
    <location>
        <begin position="174"/>
        <end position="204"/>
    </location>
</feature>
<accession>A0ABP0SK55</accession>
<evidence type="ECO:0000313" key="3">
    <source>
        <dbReference type="EMBL" id="CAK9112768.1"/>
    </source>
</evidence>
<evidence type="ECO:0000256" key="2">
    <source>
        <dbReference type="SAM" id="MobiDB-lite"/>
    </source>
</evidence>
<feature type="region of interest" description="Disordered" evidence="2">
    <location>
        <begin position="46"/>
        <end position="66"/>
    </location>
</feature>
<keyword evidence="4" id="KW-1185">Reference proteome</keyword>
<keyword evidence="1" id="KW-0175">Coiled coil</keyword>
<dbReference type="EMBL" id="CAXAMM010044018">
    <property type="protein sequence ID" value="CAK9112768.1"/>
    <property type="molecule type" value="Genomic_DNA"/>
</dbReference>
<gene>
    <name evidence="3" type="ORF">SCF082_LOCUS52284</name>
</gene>
<feature type="coiled-coil region" evidence="1">
    <location>
        <begin position="120"/>
        <end position="147"/>
    </location>
</feature>
<sequence length="204" mass="23599">MTLRARTSALLSSDLSDLYDGFAIGWNELFDQEPTTSIARHNTQRIGTHDGHDATYHDHDSSTQPPKLAPLQCNASKGKNKRVPVPPPYLRIGGGKRSIIDRVMKERVLTCPVNQIRKPAEVVEVELDQLRAQLQKELRERRRDARRRRHMRRRCRLQEGEDLDAAEANWKLEPLERLSPRSDRQQSARSFFSQLGHKRIQPPR</sequence>
<reference evidence="3 4" key="1">
    <citation type="submission" date="2024-02" db="EMBL/GenBank/DDBJ databases">
        <authorList>
            <person name="Chen Y."/>
            <person name="Shah S."/>
            <person name="Dougan E. K."/>
            <person name="Thang M."/>
            <person name="Chan C."/>
        </authorList>
    </citation>
    <scope>NUCLEOTIDE SEQUENCE [LARGE SCALE GENOMIC DNA]</scope>
</reference>